<dbReference type="Proteomes" id="UP000887013">
    <property type="component" value="Unassembled WGS sequence"/>
</dbReference>
<reference evidence="1" key="1">
    <citation type="submission" date="2020-08" db="EMBL/GenBank/DDBJ databases">
        <title>Multicomponent nature underlies the extraordinary mechanical properties of spider dragline silk.</title>
        <authorList>
            <person name="Kono N."/>
            <person name="Nakamura H."/>
            <person name="Mori M."/>
            <person name="Yoshida Y."/>
            <person name="Ohtoshi R."/>
            <person name="Malay A.D."/>
            <person name="Moran D.A.P."/>
            <person name="Tomita M."/>
            <person name="Numata K."/>
            <person name="Arakawa K."/>
        </authorList>
    </citation>
    <scope>NUCLEOTIDE SEQUENCE</scope>
</reference>
<sequence>LRSLANSLRSLANSLRSLANSLRSLANSLRSLANSLGYANSLGASTRMCLKHIQNSYVSRGFKK</sequence>
<comment type="caution">
    <text evidence="1">The sequence shown here is derived from an EMBL/GenBank/DDBJ whole genome shotgun (WGS) entry which is preliminary data.</text>
</comment>
<gene>
    <name evidence="1" type="ORF">NPIL_94971</name>
</gene>
<name>A0A8X6TU12_NEPPI</name>
<dbReference type="AlphaFoldDB" id="A0A8X6TU12"/>
<keyword evidence="2" id="KW-1185">Reference proteome</keyword>
<organism evidence="1 2">
    <name type="scientific">Nephila pilipes</name>
    <name type="common">Giant wood spider</name>
    <name type="synonym">Nephila maculata</name>
    <dbReference type="NCBI Taxonomy" id="299642"/>
    <lineage>
        <taxon>Eukaryota</taxon>
        <taxon>Metazoa</taxon>
        <taxon>Ecdysozoa</taxon>
        <taxon>Arthropoda</taxon>
        <taxon>Chelicerata</taxon>
        <taxon>Arachnida</taxon>
        <taxon>Araneae</taxon>
        <taxon>Araneomorphae</taxon>
        <taxon>Entelegynae</taxon>
        <taxon>Araneoidea</taxon>
        <taxon>Nephilidae</taxon>
        <taxon>Nephila</taxon>
    </lineage>
</organism>
<feature type="non-terminal residue" evidence="1">
    <location>
        <position position="1"/>
    </location>
</feature>
<protein>
    <submittedName>
        <fullName evidence="1">Uncharacterized protein</fullName>
    </submittedName>
</protein>
<proteinExistence type="predicted"/>
<evidence type="ECO:0000313" key="1">
    <source>
        <dbReference type="EMBL" id="GFT46341.1"/>
    </source>
</evidence>
<accession>A0A8X6TU12</accession>
<evidence type="ECO:0000313" key="2">
    <source>
        <dbReference type="Proteomes" id="UP000887013"/>
    </source>
</evidence>
<dbReference type="EMBL" id="BMAW01015950">
    <property type="protein sequence ID" value="GFT46341.1"/>
    <property type="molecule type" value="Genomic_DNA"/>
</dbReference>